<gene>
    <name evidence="5" type="ORF">OAory_01004740</name>
</gene>
<dbReference type="PANTHER" id="PTHR38794">
    <property type="entry name" value="INTEGRAL MEMBRANE PROTEIN"/>
    <property type="match status" value="1"/>
</dbReference>
<feature type="transmembrane region" description="Helical" evidence="3">
    <location>
        <begin position="596"/>
        <end position="617"/>
    </location>
</feature>
<evidence type="ECO:0000256" key="2">
    <source>
        <dbReference type="RuleBase" id="RU003814"/>
    </source>
</evidence>
<accession>A0A1S9DUI3</accession>
<dbReference type="InterPro" id="IPR037171">
    <property type="entry name" value="NagB/RpiA_transferase-like"/>
</dbReference>
<feature type="transmembrane region" description="Helical" evidence="3">
    <location>
        <begin position="670"/>
        <end position="692"/>
    </location>
</feature>
<dbReference type="Gene3D" id="3.40.50.10470">
    <property type="entry name" value="Translation initiation factor eif-2b, domain 2"/>
    <property type="match status" value="1"/>
</dbReference>
<dbReference type="InterPro" id="IPR000649">
    <property type="entry name" value="IF-2B-related"/>
</dbReference>
<dbReference type="OrthoDB" id="206213at2759"/>
<name>A0A1S9DUI3_ASPOZ</name>
<keyword evidence="3" id="KW-0812">Transmembrane</keyword>
<evidence type="ECO:0000259" key="4">
    <source>
        <dbReference type="Pfam" id="PF20684"/>
    </source>
</evidence>
<dbReference type="Pfam" id="PF20684">
    <property type="entry name" value="Fung_rhodopsin"/>
    <property type="match status" value="1"/>
</dbReference>
<evidence type="ECO:0000256" key="3">
    <source>
        <dbReference type="SAM" id="Phobius"/>
    </source>
</evidence>
<dbReference type="InterPro" id="IPR049326">
    <property type="entry name" value="Rhodopsin_dom_fungi"/>
</dbReference>
<keyword evidence="3" id="KW-1133">Transmembrane helix</keyword>
<organism evidence="5 6">
    <name type="scientific">Aspergillus oryzae</name>
    <name type="common">Yellow koji mold</name>
    <dbReference type="NCBI Taxonomy" id="5062"/>
    <lineage>
        <taxon>Eukaryota</taxon>
        <taxon>Fungi</taxon>
        <taxon>Dikarya</taxon>
        <taxon>Ascomycota</taxon>
        <taxon>Pezizomycotina</taxon>
        <taxon>Eurotiomycetes</taxon>
        <taxon>Eurotiomycetidae</taxon>
        <taxon>Eurotiales</taxon>
        <taxon>Aspergillaceae</taxon>
        <taxon>Aspergillus</taxon>
        <taxon>Aspergillus subgen. Circumdati</taxon>
    </lineage>
</organism>
<reference evidence="5 6" key="1">
    <citation type="submission" date="2016-10" db="EMBL/GenBank/DDBJ databases">
        <title>Genome sequencing of Aspergillus oryzae BCC7051.</title>
        <authorList>
            <person name="Thammarongtham C."/>
            <person name="Vorapreeda T."/>
            <person name="Nookaew I."/>
            <person name="Srisuk T."/>
            <person name="Land M."/>
            <person name="Jeennor S."/>
            <person name="Laoteng K."/>
        </authorList>
    </citation>
    <scope>NUCLEOTIDE SEQUENCE [LARGE SCALE GENOMIC DNA]</scope>
    <source>
        <strain evidence="5 6">BCC7051</strain>
    </source>
</reference>
<keyword evidence="3" id="KW-0472">Membrane</keyword>
<feature type="transmembrane region" description="Helical" evidence="3">
    <location>
        <begin position="637"/>
        <end position="658"/>
    </location>
</feature>
<evidence type="ECO:0000256" key="1">
    <source>
        <dbReference type="ARBA" id="ARBA00007251"/>
    </source>
</evidence>
<feature type="transmembrane region" description="Helical" evidence="3">
    <location>
        <begin position="712"/>
        <end position="735"/>
    </location>
</feature>
<feature type="transmembrane region" description="Helical" evidence="3">
    <location>
        <begin position="554"/>
        <end position="575"/>
    </location>
</feature>
<dbReference type="InterPro" id="IPR042529">
    <property type="entry name" value="IF_2B-like_C"/>
</dbReference>
<proteinExistence type="inferred from homology"/>
<dbReference type="Pfam" id="PF01008">
    <property type="entry name" value="IF-2B"/>
    <property type="match status" value="1"/>
</dbReference>
<evidence type="ECO:0000313" key="6">
    <source>
        <dbReference type="Proteomes" id="UP000190312"/>
    </source>
</evidence>
<comment type="caution">
    <text evidence="5">The sequence shown here is derived from an EMBL/GenBank/DDBJ whole genome shotgun (WGS) entry which is preliminary data.</text>
</comment>
<dbReference type="AlphaFoldDB" id="A0A1S9DUI3"/>
<dbReference type="SUPFAM" id="SSF100950">
    <property type="entry name" value="NagB/RpiA/CoA transferase-like"/>
    <property type="match status" value="1"/>
</dbReference>
<feature type="transmembrane region" description="Helical" evidence="3">
    <location>
        <begin position="747"/>
        <end position="770"/>
    </location>
</feature>
<keyword evidence="5" id="KW-0648">Protein biosynthesis</keyword>
<sequence>MAIFTSFEHETATQQPSQLKSVQIQDHLRQEPPYHRAVLCYIVRGANIEQELPKSPKANSAQVRKSDRVALPCGPLEPLLGVIEDNSSSPLDTAWKTIRKQTSIPPSSLSVLRYGKSFFSATSSIGQKCLFYPFAFHLNTLSGLSTEVDKLRLDQSICEWDNRDPNPYDLMDSHYHGQGLRKIWFEIDLGPTPGKMLASGLKQLQHDHESGARKLAAVSVNILRAVLVNLDDPITLGGTWWQKARITAWHLWKNGRQSMDAAILSFLLMTLTEIETFLLTMGPEETCDKLHISELFDRIQKKIRSYKLRLSYNFGSYAMSKISRTGSIPKHLKILTLSASHTIRECIAQLVRISGAQSIEICVLESRPLFEGVSLASSILEYLENEPNSPKVDVSIFTDASVAFAAQGVDFLLLAADRIAADGSVSNKTGSLPAALSVRHVSPSADIIVVSELDKVAMQSCDTEAHTMENNESSEVLDAWQQSETVKGLGVIEQKIQKKSRQVTVNVPNVYFEWVPPTLIDAYICEDGVKLPSDFRKRSQWIKEQCERYFDHDFWTPAVNVLTWFLLVTAILSVITRLGTKYWIFRKFTEDDYFSIASLVLCAAQSIAVSMATASGYGEHYDSLSSSHIEEMMKSQYSANILFILSMCFSKLALISFIDNLTPASTDHRIAVGLKMFTLVWGVIGIITSAFQCKPPRTWDYLHGKCFNINAWWDYLGTTNILSECGMMVQAMLVIVRIQTHMKKKAVLAGVFLLRVAVIIMIICQLVYAIQSLSIVTACSPQFKPFLDSLRSTGMRLGGMTSYGHSQKGYGSYSASRARSRRGTVRSDTHELVPLPMQDTHQATVTISTPSLGWDGESQSSQAPIIHEIRTWTVTEVRRSFAENSK</sequence>
<feature type="domain" description="Rhodopsin" evidence="4">
    <location>
        <begin position="577"/>
        <end position="771"/>
    </location>
</feature>
<dbReference type="Proteomes" id="UP000190312">
    <property type="component" value="Unassembled WGS sequence"/>
</dbReference>
<dbReference type="GO" id="GO:0003743">
    <property type="term" value="F:translation initiation factor activity"/>
    <property type="evidence" value="ECO:0007669"/>
    <property type="project" value="UniProtKB-KW"/>
</dbReference>
<dbReference type="PANTHER" id="PTHR38794:SF1">
    <property type="entry name" value="INTEGRAL MEMBRANE PROTEIN"/>
    <property type="match status" value="1"/>
</dbReference>
<keyword evidence="5" id="KW-0396">Initiation factor</keyword>
<dbReference type="eggNOG" id="ENOG502SIEX">
    <property type="taxonomic scope" value="Eukaryota"/>
</dbReference>
<protein>
    <submittedName>
        <fullName evidence="5">Initiation factor 2B related protein</fullName>
    </submittedName>
</protein>
<dbReference type="EMBL" id="MKZY01000002">
    <property type="protein sequence ID" value="OOO12725.1"/>
    <property type="molecule type" value="Genomic_DNA"/>
</dbReference>
<evidence type="ECO:0000313" key="5">
    <source>
        <dbReference type="EMBL" id="OOO12725.1"/>
    </source>
</evidence>
<dbReference type="VEuPathDB" id="FungiDB:AO090701001032"/>
<dbReference type="VEuPathDB" id="FungiDB:AO090005001083"/>
<comment type="similarity">
    <text evidence="1 2">Belongs to the eIF-2B alpha/beta/delta subunits family.</text>
</comment>